<dbReference type="PANTHER" id="PTHR11920:SF335">
    <property type="entry name" value="GUANYLATE CYCLASE"/>
    <property type="match status" value="1"/>
</dbReference>
<evidence type="ECO:0000256" key="7">
    <source>
        <dbReference type="RuleBase" id="RU000405"/>
    </source>
</evidence>
<evidence type="ECO:0000256" key="8">
    <source>
        <dbReference type="SAM" id="Phobius"/>
    </source>
</evidence>
<reference evidence="10 11" key="1">
    <citation type="submission" date="2019-04" db="EMBL/GenBank/DDBJ databases">
        <title>Shimia ponticola sp. nov., isolated from seawater.</title>
        <authorList>
            <person name="Kim Y.-O."/>
            <person name="Yoon J.-H."/>
        </authorList>
    </citation>
    <scope>NUCLEOTIDE SEQUENCE [LARGE SCALE GENOMIC DNA]</scope>
    <source>
        <strain evidence="10 11">MYP11</strain>
    </source>
</reference>
<dbReference type="Gene3D" id="3.30.70.1230">
    <property type="entry name" value="Nucleotide cyclase"/>
    <property type="match status" value="1"/>
</dbReference>
<feature type="transmembrane region" description="Helical" evidence="8">
    <location>
        <begin position="128"/>
        <end position="145"/>
    </location>
</feature>
<evidence type="ECO:0000256" key="1">
    <source>
        <dbReference type="ARBA" id="ARBA00004370"/>
    </source>
</evidence>
<gene>
    <name evidence="10" type="ORF">E4Z66_11275</name>
</gene>
<sequence>MRPALPRLAHSGFGESPMGTELAVSRVPALRDVITFAQSPGDDIRTRDLKAMSTVTLLVIMGLSLSYWLLPGRSAFSQTFDAIILLVEITGLIVLYRTRSTTALFYAFVPPYLALMAFFVTFNGSTEGDFMSFMATPCAAVIVLGPRRSVPWFLLCLVTMIVLPLIDPVLPRISLPSAVSPLNPEGLLFHSPWKKPIGPVEGIAFATVVFVIYFLFRSVYMQLDRAKAAVEVEKAKVDRLMHAVFPATISARLQESTGEIIAQTHRDATVLFADIVDFTPLASSLPAAGVVQHLDRIFTLIDTLSAKHGVEKIKTIGDAYMAVSGLPDPATDHAARMAAFALDLRDEVHAFQREAGNHFVMRIGLTSGPVIAGIIGQSKPSYDVWGNTVNMAGRLESHGQPDQIQVTTEFAAQLADRFTFSPPHQIALKGIGTVEACFLTGMRAVPDGASATGGA</sequence>
<keyword evidence="6 7" id="KW-0456">Lyase</keyword>
<dbReference type="GO" id="GO:0009190">
    <property type="term" value="P:cyclic nucleotide biosynthetic process"/>
    <property type="evidence" value="ECO:0007669"/>
    <property type="project" value="InterPro"/>
</dbReference>
<keyword evidence="3" id="KW-0547">Nucleotide-binding</keyword>
<dbReference type="InterPro" id="IPR029787">
    <property type="entry name" value="Nucleotide_cyclase"/>
</dbReference>
<dbReference type="PROSITE" id="PS50125">
    <property type="entry name" value="GUANYLATE_CYCLASE_2"/>
    <property type="match status" value="1"/>
</dbReference>
<dbReference type="InterPro" id="IPR001054">
    <property type="entry name" value="A/G_cyclase"/>
</dbReference>
<proteinExistence type="inferred from homology"/>
<accession>A0A4S4NHU2</accession>
<feature type="transmembrane region" description="Helical" evidence="8">
    <location>
        <begin position="197"/>
        <end position="216"/>
    </location>
</feature>
<feature type="transmembrane region" description="Helical" evidence="8">
    <location>
        <begin position="76"/>
        <end position="96"/>
    </location>
</feature>
<dbReference type="InterPro" id="IPR018297">
    <property type="entry name" value="A/G_cyclase_CS"/>
</dbReference>
<dbReference type="AlphaFoldDB" id="A0A4S4NHU2"/>
<evidence type="ECO:0000259" key="9">
    <source>
        <dbReference type="PROSITE" id="PS50125"/>
    </source>
</evidence>
<dbReference type="PANTHER" id="PTHR11920">
    <property type="entry name" value="GUANYLYL CYCLASE"/>
    <property type="match status" value="1"/>
</dbReference>
<keyword evidence="2 8" id="KW-0812">Transmembrane</keyword>
<evidence type="ECO:0000256" key="6">
    <source>
        <dbReference type="ARBA" id="ARBA00023239"/>
    </source>
</evidence>
<dbReference type="InterPro" id="IPR050401">
    <property type="entry name" value="Cyclic_nucleotide_synthase"/>
</dbReference>
<dbReference type="CDD" id="cd07302">
    <property type="entry name" value="CHD"/>
    <property type="match status" value="1"/>
</dbReference>
<evidence type="ECO:0000256" key="4">
    <source>
        <dbReference type="ARBA" id="ARBA00022989"/>
    </source>
</evidence>
<protein>
    <submittedName>
        <fullName evidence="10">Adenylate/guanylate cyclase domain-containing protein</fullName>
    </submittedName>
</protein>
<dbReference type="GO" id="GO:0035556">
    <property type="term" value="P:intracellular signal transduction"/>
    <property type="evidence" value="ECO:0007669"/>
    <property type="project" value="InterPro"/>
</dbReference>
<dbReference type="EMBL" id="SRKY01000003">
    <property type="protein sequence ID" value="THH35670.1"/>
    <property type="molecule type" value="Genomic_DNA"/>
</dbReference>
<name>A0A4S4NHU2_9RHOB</name>
<evidence type="ECO:0000256" key="5">
    <source>
        <dbReference type="ARBA" id="ARBA00023136"/>
    </source>
</evidence>
<dbReference type="Pfam" id="PF00211">
    <property type="entry name" value="Guanylate_cyc"/>
    <property type="match status" value="1"/>
</dbReference>
<organism evidence="10 11">
    <name type="scientific">Aliishimia ponticola</name>
    <dbReference type="NCBI Taxonomy" id="2499833"/>
    <lineage>
        <taxon>Bacteria</taxon>
        <taxon>Pseudomonadati</taxon>
        <taxon>Pseudomonadota</taxon>
        <taxon>Alphaproteobacteria</taxon>
        <taxon>Rhodobacterales</taxon>
        <taxon>Paracoccaceae</taxon>
        <taxon>Aliishimia</taxon>
    </lineage>
</organism>
<evidence type="ECO:0000256" key="2">
    <source>
        <dbReference type="ARBA" id="ARBA00022692"/>
    </source>
</evidence>
<evidence type="ECO:0000256" key="3">
    <source>
        <dbReference type="ARBA" id="ARBA00022741"/>
    </source>
</evidence>
<comment type="subcellular location">
    <subcellularLocation>
        <location evidence="1">Membrane</location>
    </subcellularLocation>
</comment>
<keyword evidence="4 8" id="KW-1133">Transmembrane helix</keyword>
<dbReference type="GO" id="GO:0004016">
    <property type="term" value="F:adenylate cyclase activity"/>
    <property type="evidence" value="ECO:0007669"/>
    <property type="project" value="UniProtKB-ARBA"/>
</dbReference>
<comment type="caution">
    <text evidence="10">The sequence shown here is derived from an EMBL/GenBank/DDBJ whole genome shotgun (WGS) entry which is preliminary data.</text>
</comment>
<dbReference type="PROSITE" id="PS00452">
    <property type="entry name" value="GUANYLATE_CYCLASE_1"/>
    <property type="match status" value="1"/>
</dbReference>
<feature type="transmembrane region" description="Helical" evidence="8">
    <location>
        <begin position="152"/>
        <end position="170"/>
    </location>
</feature>
<dbReference type="SUPFAM" id="SSF55073">
    <property type="entry name" value="Nucleotide cyclase"/>
    <property type="match status" value="1"/>
</dbReference>
<dbReference type="OrthoDB" id="315417at2"/>
<dbReference type="GO" id="GO:0016020">
    <property type="term" value="C:membrane"/>
    <property type="evidence" value="ECO:0007669"/>
    <property type="project" value="UniProtKB-SubCell"/>
</dbReference>
<feature type="transmembrane region" description="Helical" evidence="8">
    <location>
        <begin position="51"/>
        <end position="70"/>
    </location>
</feature>
<dbReference type="Proteomes" id="UP000306602">
    <property type="component" value="Unassembled WGS sequence"/>
</dbReference>
<evidence type="ECO:0000313" key="10">
    <source>
        <dbReference type="EMBL" id="THH35670.1"/>
    </source>
</evidence>
<keyword evidence="5 8" id="KW-0472">Membrane</keyword>
<evidence type="ECO:0000313" key="11">
    <source>
        <dbReference type="Proteomes" id="UP000306602"/>
    </source>
</evidence>
<feature type="domain" description="Guanylate cyclase" evidence="9">
    <location>
        <begin position="269"/>
        <end position="396"/>
    </location>
</feature>
<feature type="transmembrane region" description="Helical" evidence="8">
    <location>
        <begin position="103"/>
        <end position="122"/>
    </location>
</feature>
<comment type="similarity">
    <text evidence="7">Belongs to the adenylyl cyclase class-4/guanylyl cyclase family.</text>
</comment>
<keyword evidence="11" id="KW-1185">Reference proteome</keyword>
<dbReference type="GO" id="GO:0000166">
    <property type="term" value="F:nucleotide binding"/>
    <property type="evidence" value="ECO:0007669"/>
    <property type="project" value="UniProtKB-KW"/>
</dbReference>
<dbReference type="SMART" id="SM00044">
    <property type="entry name" value="CYCc"/>
    <property type="match status" value="1"/>
</dbReference>